<protein>
    <recommendedName>
        <fullName evidence="4">Calcium-responsive transcription factor</fullName>
    </recommendedName>
</protein>
<gene>
    <name evidence="2" type="ORF">NDU88_003360</name>
</gene>
<organism evidence="2 3">
    <name type="scientific">Pleurodeles waltl</name>
    <name type="common">Iberian ribbed newt</name>
    <dbReference type="NCBI Taxonomy" id="8319"/>
    <lineage>
        <taxon>Eukaryota</taxon>
        <taxon>Metazoa</taxon>
        <taxon>Chordata</taxon>
        <taxon>Craniata</taxon>
        <taxon>Vertebrata</taxon>
        <taxon>Euteleostomi</taxon>
        <taxon>Amphibia</taxon>
        <taxon>Batrachia</taxon>
        <taxon>Caudata</taxon>
        <taxon>Salamandroidea</taxon>
        <taxon>Salamandridae</taxon>
        <taxon>Pleurodelinae</taxon>
        <taxon>Pleurodeles</taxon>
    </lineage>
</organism>
<dbReference type="PANTHER" id="PTHR14694:SF1">
    <property type="entry name" value="CALCIUM-RESPONSIVE TRANSCRIPTION FACTOR"/>
    <property type="match status" value="1"/>
</dbReference>
<dbReference type="Proteomes" id="UP001066276">
    <property type="component" value="Chromosome 3_1"/>
</dbReference>
<comment type="caution">
    <text evidence="2">The sequence shown here is derived from an EMBL/GenBank/DDBJ whole genome shotgun (WGS) entry which is preliminary data.</text>
</comment>
<dbReference type="PANTHER" id="PTHR14694">
    <property type="entry name" value="CALCIUM-RESPONSIVE TRANSCRIPTION FACTOR"/>
    <property type="match status" value="1"/>
</dbReference>
<dbReference type="GO" id="GO:0000981">
    <property type="term" value="F:DNA-binding transcription factor activity, RNA polymerase II-specific"/>
    <property type="evidence" value="ECO:0007669"/>
    <property type="project" value="TreeGrafter"/>
</dbReference>
<dbReference type="GO" id="GO:0005634">
    <property type="term" value="C:nucleus"/>
    <property type="evidence" value="ECO:0007669"/>
    <property type="project" value="TreeGrafter"/>
</dbReference>
<evidence type="ECO:0000313" key="2">
    <source>
        <dbReference type="EMBL" id="KAJ1186579.1"/>
    </source>
</evidence>
<dbReference type="EMBL" id="JANPWB010000005">
    <property type="protein sequence ID" value="KAJ1186579.1"/>
    <property type="molecule type" value="Genomic_DNA"/>
</dbReference>
<dbReference type="Pfam" id="PF15299">
    <property type="entry name" value="ALS2CR8"/>
    <property type="match status" value="1"/>
</dbReference>
<dbReference type="GO" id="GO:0000978">
    <property type="term" value="F:RNA polymerase II cis-regulatory region sequence-specific DNA binding"/>
    <property type="evidence" value="ECO:0007669"/>
    <property type="project" value="TreeGrafter"/>
</dbReference>
<reference evidence="2" key="1">
    <citation type="journal article" date="2022" name="bioRxiv">
        <title>Sequencing and chromosome-scale assembly of the giantPleurodeles waltlgenome.</title>
        <authorList>
            <person name="Brown T."/>
            <person name="Elewa A."/>
            <person name="Iarovenko S."/>
            <person name="Subramanian E."/>
            <person name="Araus A.J."/>
            <person name="Petzold A."/>
            <person name="Susuki M."/>
            <person name="Suzuki K.-i.T."/>
            <person name="Hayashi T."/>
            <person name="Toyoda A."/>
            <person name="Oliveira C."/>
            <person name="Osipova E."/>
            <person name="Leigh N.D."/>
            <person name="Simon A."/>
            <person name="Yun M.H."/>
        </authorList>
    </citation>
    <scope>NUCLEOTIDE SEQUENCE</scope>
    <source>
        <strain evidence="2">20211129_DDA</strain>
        <tissue evidence="2">Liver</tissue>
    </source>
</reference>
<accession>A0AAV7UEY1</accession>
<name>A0AAV7UEY1_PLEWA</name>
<evidence type="ECO:0008006" key="4">
    <source>
        <dbReference type="Google" id="ProtNLM"/>
    </source>
</evidence>
<dbReference type="InterPro" id="IPR029309">
    <property type="entry name" value="CaRF"/>
</dbReference>
<evidence type="ECO:0000313" key="3">
    <source>
        <dbReference type="Proteomes" id="UP001066276"/>
    </source>
</evidence>
<proteinExistence type="predicted"/>
<keyword evidence="3" id="KW-1185">Reference proteome</keyword>
<evidence type="ECO:0000256" key="1">
    <source>
        <dbReference type="SAM" id="MobiDB-lite"/>
    </source>
</evidence>
<sequence>MKESDKVLTENSRSTEETESNGEIFQNAVLQLSQAQPFTEQFHLMDQNGRTIHYDLQPLAGSNTQMMIVTGQSENGQVLHVIPATQSTMAQVMLPQGQILNITATHEPSEENESDGNLHTVAMAAIAGNVNGYVIKSEDPLAQPSKTIRQEDDLFPLPLQPLPSSAPAWAHRLQSCERIGDSYRGYCTSEDELESILNLHKQQTHSMWGTRQSPSSAKPASRMMWKSQYVPYDGIPFINAGSRAIVMECQYGPRRKGALPKKAVKQQSPPCQKYKATCPARIYIKKVEKFPAYRVPTDENIDRKVIRMQQEKAFNELKKNMLDAEGVFRWYVQLPDKEAHQYHEMDSSCFPPSPCSFPIPSEEEEEATVDENDNLSSRLHPEVANKIRELVSQGIDEVYAVRKQLRKFVLGELFRPGEMPERHNLSFFPTVNDIKNHIHQVQNALKNGELVYDCATIPATLQWASESENAVKEALTVTLATPHTDENASDAIIAKVESSQIGDSLSPETVHLLSSLSSLQPKIFAQLQGLQLQPSFSSVDGTTALITVSPNEPESPTIMLDPVLNSLSGQSLVIQQTQNLQFTDSMTQNETTVSNLDSGPATGQNVVMVGQLVTVEDSGRFEGEVHQVLFGDGQILPIRILDGGQFVVQKPANNTCQDQAETESSQQPITETI</sequence>
<feature type="compositionally biased region" description="Basic and acidic residues" evidence="1">
    <location>
        <begin position="1"/>
        <end position="16"/>
    </location>
</feature>
<dbReference type="AlphaFoldDB" id="A0AAV7UEY1"/>
<feature type="region of interest" description="Disordered" evidence="1">
    <location>
        <begin position="1"/>
        <end position="22"/>
    </location>
</feature>